<dbReference type="CDD" id="cd06587">
    <property type="entry name" value="VOC"/>
    <property type="match status" value="1"/>
</dbReference>
<dbReference type="EMBL" id="NPBJ01000016">
    <property type="protein sequence ID" value="PAE00220.1"/>
    <property type="molecule type" value="Genomic_DNA"/>
</dbReference>
<evidence type="ECO:0000313" key="2">
    <source>
        <dbReference type="Proteomes" id="UP000216852"/>
    </source>
</evidence>
<name>A0ABX4GZJ6_9BACI</name>
<proteinExistence type="predicted"/>
<dbReference type="InterPro" id="IPR029068">
    <property type="entry name" value="Glyas_Bleomycin-R_OHBP_Dase"/>
</dbReference>
<dbReference type="SUPFAM" id="SSF54593">
    <property type="entry name" value="Glyoxalase/Bleomycin resistance protein/Dihydroxybiphenyl dioxygenase"/>
    <property type="match status" value="1"/>
</dbReference>
<evidence type="ECO:0000313" key="1">
    <source>
        <dbReference type="EMBL" id="PAE00220.1"/>
    </source>
</evidence>
<keyword evidence="2" id="KW-1185">Reference proteome</keyword>
<keyword evidence="1" id="KW-0503">Monooxygenase</keyword>
<dbReference type="Gene3D" id="3.10.180.10">
    <property type="entry name" value="2,3-Dihydroxybiphenyl 1,2-Dioxygenase, domain 1"/>
    <property type="match status" value="1"/>
</dbReference>
<sequence length="128" mass="15287">MMFEMTIRFAVTDIEKARSWYTIFLQKDPDFIPHAGFLEWEVVSGCWLQLAEKAETEYRNGPLRLGVRNLEAARERVIEKLDIQDFDIHMRSDVPVKWATFPDPWGNQLGYYEYLDKEEEQNRINQLK</sequence>
<keyword evidence="1" id="KW-0560">Oxidoreductase</keyword>
<reference evidence="1 2" key="1">
    <citation type="submission" date="2017-07" db="EMBL/GenBank/DDBJ databases">
        <title>Isolation and whole genome analysis of endospore-forming bacteria from heroin.</title>
        <authorList>
            <person name="Kalinowski J."/>
            <person name="Ahrens B."/>
            <person name="Al-Dilaimi A."/>
            <person name="Winkler A."/>
            <person name="Wibberg D."/>
            <person name="Schleenbecker U."/>
            <person name="Ruckert C."/>
            <person name="Wolfel R."/>
            <person name="Grass G."/>
        </authorList>
    </citation>
    <scope>NUCLEOTIDE SEQUENCE [LARGE SCALE GENOMIC DNA]</scope>
    <source>
        <strain evidence="1 2">7517-1</strain>
    </source>
</reference>
<dbReference type="GO" id="GO:0004497">
    <property type="term" value="F:monooxygenase activity"/>
    <property type="evidence" value="ECO:0007669"/>
    <property type="project" value="UniProtKB-KW"/>
</dbReference>
<comment type="caution">
    <text evidence="1">The sequence shown here is derived from an EMBL/GenBank/DDBJ whole genome shotgun (WGS) entry which is preliminary data.</text>
</comment>
<protein>
    <submittedName>
        <fullName evidence="1">Ornithine monooxygenase</fullName>
    </submittedName>
</protein>
<dbReference type="Proteomes" id="UP000216852">
    <property type="component" value="Unassembled WGS sequence"/>
</dbReference>
<organism evidence="1 2">
    <name type="scientific">Terribacillus saccharophilus</name>
    <dbReference type="NCBI Taxonomy" id="361277"/>
    <lineage>
        <taxon>Bacteria</taxon>
        <taxon>Bacillati</taxon>
        <taxon>Bacillota</taxon>
        <taxon>Bacilli</taxon>
        <taxon>Bacillales</taxon>
        <taxon>Bacillaceae</taxon>
        <taxon>Terribacillus</taxon>
    </lineage>
</organism>
<gene>
    <name evidence="1" type="ORF">CHH48_08810</name>
</gene>
<accession>A0ABX4GZJ6</accession>